<protein>
    <submittedName>
        <fullName evidence="1">Uncharacterized protein</fullName>
    </submittedName>
</protein>
<dbReference type="AlphaFoldDB" id="A0A6C0CD69"/>
<sequence>MTYLQKQAENKSKTLSKLLGVNLAEELNNASSSSPNIEIIKKMKDRAQTDNPMLRLSISNYELMCKDDNILEITATLLEVNKDKLRKVCKYLSVFKENINSSPETIKGKMKAAAMKAPILKLPYDMRKKIVAVFEGMLEKKYILRRGIPFDKLEKDTLSSNINAIDFLIESPHLISWSNLSGNPKAIQLLEEKYKEENKLSKEELASMPRNKKIDWRTLSGNPEATELIKAKYSKEMLSPEETAALPLFDKLDWRVLSSNPCAMDILKLPENRFKIDWVQLSNNYNPEAEVLLRAPENIQGTTWNPKPVWNAVKLNHDPIDLQGKTAEQDDIGYVNSKIRGWSNLSLEPAAIKLLIKRIAHEEALPADILKKIVRINKINWNFLTQNPAIFI</sequence>
<evidence type="ECO:0000313" key="1">
    <source>
        <dbReference type="EMBL" id="QHT02257.1"/>
    </source>
</evidence>
<organism evidence="1">
    <name type="scientific">viral metagenome</name>
    <dbReference type="NCBI Taxonomy" id="1070528"/>
    <lineage>
        <taxon>unclassified sequences</taxon>
        <taxon>metagenomes</taxon>
        <taxon>organismal metagenomes</taxon>
    </lineage>
</organism>
<reference evidence="1" key="1">
    <citation type="journal article" date="2020" name="Nature">
        <title>Giant virus diversity and host interactions through global metagenomics.</title>
        <authorList>
            <person name="Schulz F."/>
            <person name="Roux S."/>
            <person name="Paez-Espino D."/>
            <person name="Jungbluth S."/>
            <person name="Walsh D.A."/>
            <person name="Denef V.J."/>
            <person name="McMahon K.D."/>
            <person name="Konstantinidis K.T."/>
            <person name="Eloe-Fadrosh E.A."/>
            <person name="Kyrpides N.C."/>
            <person name="Woyke T."/>
        </authorList>
    </citation>
    <scope>NUCLEOTIDE SEQUENCE</scope>
    <source>
        <strain evidence="1">GVMAG-M-3300020565-3</strain>
    </source>
</reference>
<dbReference type="EMBL" id="MN739391">
    <property type="protein sequence ID" value="QHT02257.1"/>
    <property type="molecule type" value="Genomic_DNA"/>
</dbReference>
<accession>A0A6C0CD69</accession>
<proteinExistence type="predicted"/>
<name>A0A6C0CD69_9ZZZZ</name>